<dbReference type="AlphaFoldDB" id="C5G139"/>
<dbReference type="Proteomes" id="UP000002035">
    <property type="component" value="Unassembled WGS sequence"/>
</dbReference>
<name>C5G139_ARTOC</name>
<gene>
    <name evidence="1" type="ORF">MCYG_08661</name>
</gene>
<proteinExistence type="predicted"/>
<dbReference type="RefSeq" id="XP_002842830.1">
    <property type="nucleotide sequence ID" value="XM_002842784.1"/>
</dbReference>
<dbReference type="EMBL" id="DS995709">
    <property type="protein sequence ID" value="EEQ35842.1"/>
    <property type="molecule type" value="Genomic_DNA"/>
</dbReference>
<dbReference type="GeneID" id="9223902"/>
<evidence type="ECO:0000313" key="2">
    <source>
        <dbReference type="Proteomes" id="UP000002035"/>
    </source>
</evidence>
<evidence type="ECO:0000313" key="1">
    <source>
        <dbReference type="EMBL" id="EEQ35842.1"/>
    </source>
</evidence>
<keyword evidence="2" id="KW-1185">Reference proteome</keyword>
<dbReference type="HOGENOM" id="CLU_2060957_0_0_1"/>
<reference evidence="2" key="1">
    <citation type="journal article" date="2012" name="MBio">
        <title>Comparative genome analysis of Trichophyton rubrum and related dermatophytes reveals candidate genes involved in infection.</title>
        <authorList>
            <person name="Martinez D.A."/>
            <person name="Oliver B.G."/>
            <person name="Graeser Y."/>
            <person name="Goldberg J.M."/>
            <person name="Li W."/>
            <person name="Martinez-Rossi N.M."/>
            <person name="Monod M."/>
            <person name="Shelest E."/>
            <person name="Barton R.C."/>
            <person name="Birch E."/>
            <person name="Brakhage A.A."/>
            <person name="Chen Z."/>
            <person name="Gurr S.J."/>
            <person name="Heiman D."/>
            <person name="Heitman J."/>
            <person name="Kosti I."/>
            <person name="Rossi A."/>
            <person name="Saif S."/>
            <person name="Samalova M."/>
            <person name="Saunders C.W."/>
            <person name="Shea T."/>
            <person name="Summerbell R.C."/>
            <person name="Xu J."/>
            <person name="Young S."/>
            <person name="Zeng Q."/>
            <person name="Birren B.W."/>
            <person name="Cuomo C.A."/>
            <person name="White T.C."/>
        </authorList>
    </citation>
    <scope>NUCLEOTIDE SEQUENCE [LARGE SCALE GENOMIC DNA]</scope>
    <source>
        <strain evidence="2">ATCC MYA-4605 / CBS 113480</strain>
    </source>
</reference>
<protein>
    <submittedName>
        <fullName evidence="1">Uncharacterized protein</fullName>
    </submittedName>
</protein>
<accession>C5G139</accession>
<sequence length="119" mass="13110">MTAVEEDIHGGRVERKRLIEFCFVYAEAQDAPSRSFAALAQASQKLDDMDAAQDQTFSLARLVTRHNPIVSTACVKGCIFGPQDSSSTASPEKRSSGLINWKLDPDLSILLRIFSSIYT</sequence>
<dbReference type="VEuPathDB" id="FungiDB:MCYG_08661"/>
<organism evidence="1 2">
    <name type="scientific">Arthroderma otae (strain ATCC MYA-4605 / CBS 113480)</name>
    <name type="common">Microsporum canis</name>
    <dbReference type="NCBI Taxonomy" id="554155"/>
    <lineage>
        <taxon>Eukaryota</taxon>
        <taxon>Fungi</taxon>
        <taxon>Dikarya</taxon>
        <taxon>Ascomycota</taxon>
        <taxon>Pezizomycotina</taxon>
        <taxon>Eurotiomycetes</taxon>
        <taxon>Eurotiomycetidae</taxon>
        <taxon>Onygenales</taxon>
        <taxon>Arthrodermataceae</taxon>
        <taxon>Microsporum</taxon>
    </lineage>
</organism>